<reference evidence="5" key="1">
    <citation type="journal article" date="2022" name="Int. J. Mol. Sci.">
        <title>Draft Genome of Tanacetum Coccineum: Genomic Comparison of Closely Related Tanacetum-Family Plants.</title>
        <authorList>
            <person name="Yamashiro T."/>
            <person name="Shiraishi A."/>
            <person name="Nakayama K."/>
            <person name="Satake H."/>
        </authorList>
    </citation>
    <scope>NUCLEOTIDE SEQUENCE</scope>
</reference>
<feature type="transmembrane region" description="Helical" evidence="3">
    <location>
        <begin position="37"/>
        <end position="61"/>
    </location>
</feature>
<evidence type="ECO:0000259" key="4">
    <source>
        <dbReference type="PROSITE" id="PS50158"/>
    </source>
</evidence>
<dbReference type="SUPFAM" id="SSF56672">
    <property type="entry name" value="DNA/RNA polymerases"/>
    <property type="match status" value="1"/>
</dbReference>
<dbReference type="Proteomes" id="UP001151760">
    <property type="component" value="Unassembled WGS sequence"/>
</dbReference>
<sequence length="954" mass="108573">MILVVSCYPSGSWGKIDSHSVRRLSIWSSILKEVQGAYVIGFDFLCIALLNVSGMSIYSFWERDLDRGIPLCVLCRVLFALDFASIFVSLVSVLRWLGPPDLVLSTSNDRWYFSLSSSGEFSVKDTRLAIDDLVLPSHSEPTRRFCIVVCVGGDHFQLWVRSLDEDVNLKVYEMIIKKDSKIVKAKVERKSLALKAKKESSDEECLTSESEDEEYAITVRDCKKLFKRRGRFVRQPRNDKKTFQRSRDDKNGKGDRRCFRCGDPNHRIGECPKPPKDKNQRAFVRGSWSYSNEEDNEKVKDETCLVAQASSEVCSESSYFSDENSSIDDLVLDSEYDKLEKLGLGFSSFEASSSRTKEIKFVKAQTKASSDGGPINMGGPYNAQAAPKIIMGLPAGKPESEKRYSQNSKSYIILNKHTKKIKESLNVTFNETPPPSKTSPLVDDDLAEEEAIRVTEKKNLENDIEDETFEIEEIVTIKESRNHPLENNVTEALTDDSWIVAMQEELNQFISNDVWELVPQPRNMTIIGTKCVFRNKLDENGIISQNKARLVAQGYNQQEGINYDETCAPVARLESIRILLAYACALYFKIFQMDVKSAFLNGFINEEVYVAQPPGFIDFEKPDHVYKLKKDLYGLKQAPKDLYDRLKAFLIKHEYKMGMVDNTLFTKKKGSNLIIVQIYVDDIIFGLTCQDMCDEFAKIMHDELEISMMDELNFFLGLQIKQMEDVIFFNQSKYIKEMLKKFGLEDSKPMKTPMSSDTKLMKDEECESVDSTKYRGMIGSLLYLTTSRPDIMFSVCLCACFQEARKTSHLKAVKRIFRYIKGTTHLGLWYPKGTGIETIVYADSDHEGDYVDRKSTSGRSCRYDSDCDDEATTCKIFMASLSPAGSLNGDTVAPTHNSDILSKVPHYDTYHDNDVINSVVQETKYNDHLASNNDSYDELRSDSNVISYADYMVM</sequence>
<organism evidence="5 6">
    <name type="scientific">Tanacetum coccineum</name>
    <dbReference type="NCBI Taxonomy" id="301880"/>
    <lineage>
        <taxon>Eukaryota</taxon>
        <taxon>Viridiplantae</taxon>
        <taxon>Streptophyta</taxon>
        <taxon>Embryophyta</taxon>
        <taxon>Tracheophyta</taxon>
        <taxon>Spermatophyta</taxon>
        <taxon>Magnoliopsida</taxon>
        <taxon>eudicotyledons</taxon>
        <taxon>Gunneridae</taxon>
        <taxon>Pentapetalae</taxon>
        <taxon>asterids</taxon>
        <taxon>campanulids</taxon>
        <taxon>Asterales</taxon>
        <taxon>Asteraceae</taxon>
        <taxon>Asteroideae</taxon>
        <taxon>Anthemideae</taxon>
        <taxon>Anthemidinae</taxon>
        <taxon>Tanacetum</taxon>
    </lineage>
</organism>
<name>A0ABQ5BKU5_9ASTR</name>
<keyword evidence="1" id="KW-0863">Zinc-finger</keyword>
<feature type="transmembrane region" description="Helical" evidence="3">
    <location>
        <begin position="73"/>
        <end position="97"/>
    </location>
</feature>
<keyword evidence="1" id="KW-0479">Metal-binding</keyword>
<keyword evidence="6" id="KW-1185">Reference proteome</keyword>
<evidence type="ECO:0000256" key="1">
    <source>
        <dbReference type="PROSITE-ProRule" id="PRU00047"/>
    </source>
</evidence>
<keyword evidence="3" id="KW-0812">Transmembrane</keyword>
<feature type="region of interest" description="Disordered" evidence="2">
    <location>
        <begin position="237"/>
        <end position="256"/>
    </location>
</feature>
<dbReference type="InterPro" id="IPR001878">
    <property type="entry name" value="Znf_CCHC"/>
</dbReference>
<comment type="caution">
    <text evidence="5">The sequence shown here is derived from an EMBL/GenBank/DDBJ whole genome shotgun (WGS) entry which is preliminary data.</text>
</comment>
<dbReference type="InterPro" id="IPR013103">
    <property type="entry name" value="RVT_2"/>
</dbReference>
<dbReference type="Pfam" id="PF07727">
    <property type="entry name" value="RVT_2"/>
    <property type="match status" value="1"/>
</dbReference>
<proteinExistence type="predicted"/>
<dbReference type="InterPro" id="IPR043502">
    <property type="entry name" value="DNA/RNA_pol_sf"/>
</dbReference>
<dbReference type="EMBL" id="BQNB010013300">
    <property type="protein sequence ID" value="GJT14281.1"/>
    <property type="molecule type" value="Genomic_DNA"/>
</dbReference>
<dbReference type="InterPro" id="IPR036875">
    <property type="entry name" value="Znf_CCHC_sf"/>
</dbReference>
<keyword evidence="3" id="KW-1133">Transmembrane helix</keyword>
<evidence type="ECO:0000256" key="3">
    <source>
        <dbReference type="SAM" id="Phobius"/>
    </source>
</evidence>
<evidence type="ECO:0000256" key="2">
    <source>
        <dbReference type="SAM" id="MobiDB-lite"/>
    </source>
</evidence>
<evidence type="ECO:0000313" key="5">
    <source>
        <dbReference type="EMBL" id="GJT14281.1"/>
    </source>
</evidence>
<dbReference type="PANTHER" id="PTHR11439:SF483">
    <property type="entry name" value="PEPTIDE SYNTHASE GLIP-LIKE, PUTATIVE (AFU_ORTHOLOGUE AFUA_3G12920)-RELATED"/>
    <property type="match status" value="1"/>
</dbReference>
<gene>
    <name evidence="5" type="ORF">Tco_0861323</name>
</gene>
<dbReference type="PROSITE" id="PS50158">
    <property type="entry name" value="ZF_CCHC"/>
    <property type="match status" value="1"/>
</dbReference>
<reference evidence="5" key="2">
    <citation type="submission" date="2022-01" db="EMBL/GenBank/DDBJ databases">
        <authorList>
            <person name="Yamashiro T."/>
            <person name="Shiraishi A."/>
            <person name="Satake H."/>
            <person name="Nakayama K."/>
        </authorList>
    </citation>
    <scope>NUCLEOTIDE SEQUENCE</scope>
</reference>
<dbReference type="SUPFAM" id="SSF57756">
    <property type="entry name" value="Retrovirus zinc finger-like domains"/>
    <property type="match status" value="1"/>
</dbReference>
<feature type="domain" description="CCHC-type" evidence="4">
    <location>
        <begin position="256"/>
        <end position="273"/>
    </location>
</feature>
<keyword evidence="3" id="KW-0472">Membrane</keyword>
<keyword evidence="1" id="KW-0862">Zinc</keyword>
<dbReference type="PANTHER" id="PTHR11439">
    <property type="entry name" value="GAG-POL-RELATED RETROTRANSPOSON"/>
    <property type="match status" value="1"/>
</dbReference>
<evidence type="ECO:0000313" key="6">
    <source>
        <dbReference type="Proteomes" id="UP001151760"/>
    </source>
</evidence>
<protein>
    <submittedName>
        <fullName evidence="5">Retrovirus-related pol polyprotein from transposon TNT 1-94</fullName>
    </submittedName>
</protein>
<accession>A0ABQ5BKU5</accession>